<feature type="region of interest" description="Disordered" evidence="1">
    <location>
        <begin position="502"/>
        <end position="534"/>
    </location>
</feature>
<feature type="domain" description="Breast cancer type 2 susceptibility protein helical" evidence="3">
    <location>
        <begin position="757"/>
        <end position="827"/>
    </location>
</feature>
<dbReference type="Pfam" id="PF09103">
    <property type="entry name" value="BRCA-2_OB1"/>
    <property type="match status" value="1"/>
</dbReference>
<protein>
    <submittedName>
        <fullName evidence="4">Uncharacterized protein</fullName>
    </submittedName>
</protein>
<dbReference type="InterPro" id="IPR015187">
    <property type="entry name" value="BRCA2_OB_1"/>
</dbReference>
<dbReference type="SUPFAM" id="SSF81872">
    <property type="entry name" value="BRCA2 helical domain"/>
    <property type="match status" value="1"/>
</dbReference>
<feature type="region of interest" description="Disordered" evidence="1">
    <location>
        <begin position="24"/>
        <end position="60"/>
    </location>
</feature>
<evidence type="ECO:0000259" key="2">
    <source>
        <dbReference type="Pfam" id="PF09103"/>
    </source>
</evidence>
<comment type="caution">
    <text evidence="4">The sequence shown here is derived from an EMBL/GenBank/DDBJ whole genome shotgun (WGS) entry which is preliminary data.</text>
</comment>
<feature type="region of interest" description="Disordered" evidence="1">
    <location>
        <begin position="380"/>
        <end position="408"/>
    </location>
</feature>
<dbReference type="SUPFAM" id="SSF50249">
    <property type="entry name" value="Nucleic acid-binding proteins"/>
    <property type="match status" value="2"/>
</dbReference>
<proteinExistence type="predicted"/>
<dbReference type="InterPro" id="IPR036315">
    <property type="entry name" value="BRCA2_hlx_sf"/>
</dbReference>
<dbReference type="InterPro" id="IPR015525">
    <property type="entry name" value="BRCA2"/>
</dbReference>
<feature type="domain" description="BRCA2 OB1" evidence="2">
    <location>
        <begin position="832"/>
        <end position="949"/>
    </location>
</feature>
<accession>A0A8H7VVT0</accession>
<gene>
    <name evidence="4" type="ORF">INT48_001584</name>
</gene>
<dbReference type="InterPro" id="IPR012340">
    <property type="entry name" value="NA-bd_OB-fold"/>
</dbReference>
<feature type="compositionally biased region" description="Polar residues" evidence="1">
    <location>
        <begin position="380"/>
        <end position="398"/>
    </location>
</feature>
<organism evidence="4 5">
    <name type="scientific">Thamnidium elegans</name>
    <dbReference type="NCBI Taxonomy" id="101142"/>
    <lineage>
        <taxon>Eukaryota</taxon>
        <taxon>Fungi</taxon>
        <taxon>Fungi incertae sedis</taxon>
        <taxon>Mucoromycota</taxon>
        <taxon>Mucoromycotina</taxon>
        <taxon>Mucoromycetes</taxon>
        <taxon>Mucorales</taxon>
        <taxon>Mucorineae</taxon>
        <taxon>Mucoraceae</taxon>
        <taxon>Thamnidium</taxon>
    </lineage>
</organism>
<dbReference type="GO" id="GO:0000724">
    <property type="term" value="P:double-strand break repair via homologous recombination"/>
    <property type="evidence" value="ECO:0007669"/>
    <property type="project" value="InterPro"/>
</dbReference>
<dbReference type="Pfam" id="PF09169">
    <property type="entry name" value="BRCA-2_helical"/>
    <property type="match status" value="1"/>
</dbReference>
<dbReference type="EMBL" id="JAEPRE010000084">
    <property type="protein sequence ID" value="KAG2233272.1"/>
    <property type="molecule type" value="Genomic_DNA"/>
</dbReference>
<dbReference type="PANTHER" id="PTHR11289:SF0">
    <property type="entry name" value="BREAST CANCER TYPE 2 SUSCEPTIBILITY PROTEIN"/>
    <property type="match status" value="1"/>
</dbReference>
<reference evidence="4" key="1">
    <citation type="submission" date="2021-01" db="EMBL/GenBank/DDBJ databases">
        <title>Metabolic potential, ecology and presence of endohyphal bacteria is reflected in genomic diversity of Mucoromycotina.</title>
        <authorList>
            <person name="Muszewska A."/>
            <person name="Okrasinska A."/>
            <person name="Steczkiewicz K."/>
            <person name="Drgas O."/>
            <person name="Orlowska M."/>
            <person name="Perlinska-Lenart U."/>
            <person name="Aleksandrzak-Piekarczyk T."/>
            <person name="Szatraj K."/>
            <person name="Zielenkiewicz U."/>
            <person name="Pilsyk S."/>
            <person name="Malc E."/>
            <person name="Mieczkowski P."/>
            <person name="Kruszewska J.S."/>
            <person name="Biernat P."/>
            <person name="Pawlowska J."/>
        </authorList>
    </citation>
    <scope>NUCLEOTIDE SEQUENCE</scope>
    <source>
        <strain evidence="4">WA0000018081</strain>
    </source>
</reference>
<dbReference type="InterPro" id="IPR015252">
    <property type="entry name" value="BRCA2_hlx"/>
</dbReference>
<dbReference type="Proteomes" id="UP000613177">
    <property type="component" value="Unassembled WGS sequence"/>
</dbReference>
<evidence type="ECO:0000259" key="3">
    <source>
        <dbReference type="Pfam" id="PF09169"/>
    </source>
</evidence>
<dbReference type="GO" id="GO:0006355">
    <property type="term" value="P:regulation of DNA-templated transcription"/>
    <property type="evidence" value="ECO:0007669"/>
    <property type="project" value="TreeGrafter"/>
</dbReference>
<sequence length="1252" mass="140648">MSNSNSFNATLDFLDELLDLPTKNTPKLRAPLSDISNTRQQKHNTSIKEKEQKKRPTPILTRMDSADDSIWEDFDTDLLSLIDAESKKSNDPILPNEKKNTMSIPSKNVIPVNEKTSIDDEFLLKLQSDKTSCLGFTTARGFALPPPSKEAELKAAKLLEIVDKEDNMSLPLSIDENLFLPLTESKEDLSLIDKERGKSGSSLFENSDLSPTSISTPVYKLEPIIKDDDDDCASISSYDEVFLPLSFKYKPLPPPGASRPKPFTSDIKLPLSPPIVQNELSLISEPKIEQKTPKGTDDLALPSISVDESLFLPQVTEDGHVIKELPTPTGPAAGFQSARLIQSIHTDKPIPEEDRDYLHNYTNNTSIPEARKTMITSVKSSSTNIPKEPFTSFSTTASGKKLEEPSPEGIQRATALFDSSQKSNKYDAIINQFGGFKTGYSNKSFDISSQVKRKAVSAFNEVAEEAERKKIRVAMDNAYEDDDNITNIDFDSFEMKNTSNVSSKLPLQEKSKGLPKASFTTASGKKLEEPSPEGIQRATALFDSSQKSNKYDAIINQFGGFKTGYSNKSFDISSQVKRKAVSAFNEVAEEVESKKIRLAPLLDMNEIGKSISASKDISKSFDNDTNKSQQVQMKGRTENELSTDLITSSKDSKESHNATTTNFKSPTIKSNTVVPSKPSASMFPKRNINRPASIQRKNKPFKSPIIKSNIELTKAAVNNRSSLKVKLAPVFNLEVPDFRPISVINMTISTAKRYVFDGNWGPKEAYHSMIEAGALPRRVSIEWVENHYVLIVWKIACLIRSYNQFMDRWKPQAILEQLLYRYEREINMGNRPVLRRILEKDDLPVKHMVLMITDIIEIRSAIQYNTSSKYRLQLSDGWYQVPACIDLRIEKAITKKKLKIGSKISICGASVIGDKEGINPLENTDNSTMLSITANSSLPARWHTKLGYHPRKFIIRSLPSIFYDGGIVTAIDIVVCRKFPIMYNEVLPNGTSVIRNAKEEEEARRIALGYDGYGVRQHTPDAPVERRVSAYFKIRICDHIAPVNQQWATLLLSNANELNHMDIAEGNRYKIFFVVPYHPKNKKYPGLDMKTTRVTRWEPAPTLNLLNSYTARSLTKCDSIHYKDPSSDFDLVVLVLQTGPSTLEVLNGRKLWKQTLLVSDESQSICQVNFRLPMSPFPDIKGHILGLLNLRYETYDSKFDITCLKGNDESESVSKASAATGYVQKGMLKLKQWVNDYPDKVQRLHDRVKKMQ</sequence>
<evidence type="ECO:0000313" key="4">
    <source>
        <dbReference type="EMBL" id="KAG2233272.1"/>
    </source>
</evidence>
<evidence type="ECO:0000256" key="1">
    <source>
        <dbReference type="SAM" id="MobiDB-lite"/>
    </source>
</evidence>
<dbReference type="AlphaFoldDB" id="A0A8H7VVT0"/>
<name>A0A8H7VVT0_9FUNG</name>
<dbReference type="PANTHER" id="PTHR11289">
    <property type="entry name" value="BREAST CANCER TYPE 2 SUSCEPTIBILITY PROTEIN BRCA2"/>
    <property type="match status" value="1"/>
</dbReference>
<feature type="compositionally biased region" description="Polar residues" evidence="1">
    <location>
        <begin position="640"/>
        <end position="649"/>
    </location>
</feature>
<evidence type="ECO:0000313" key="5">
    <source>
        <dbReference type="Proteomes" id="UP000613177"/>
    </source>
</evidence>
<keyword evidence="5" id="KW-1185">Reference proteome</keyword>
<feature type="region of interest" description="Disordered" evidence="1">
    <location>
        <begin position="617"/>
        <end position="697"/>
    </location>
</feature>
<feature type="compositionally biased region" description="Polar residues" evidence="1">
    <location>
        <begin position="657"/>
        <end position="674"/>
    </location>
</feature>
<dbReference type="Gene3D" id="2.40.50.140">
    <property type="entry name" value="Nucleic acid-binding proteins"/>
    <property type="match status" value="3"/>
</dbReference>